<dbReference type="OrthoDB" id="1898821at2759"/>
<proteinExistence type="predicted"/>
<evidence type="ECO:0000256" key="5">
    <source>
        <dbReference type="ARBA" id="ARBA00023242"/>
    </source>
</evidence>
<dbReference type="PANTHER" id="PTHR14978:SF0">
    <property type="entry name" value="BETA-CATENIN-LIKE PROTEIN 1"/>
    <property type="match status" value="1"/>
</dbReference>
<protein>
    <submittedName>
        <fullName evidence="8">Catenin-beta-like protein</fullName>
    </submittedName>
</protein>
<keyword evidence="3" id="KW-0677">Repeat</keyword>
<dbReference type="InterPro" id="IPR039678">
    <property type="entry name" value="CTNNBL1"/>
</dbReference>
<keyword evidence="5" id="KW-0539">Nucleus</keyword>
<evidence type="ECO:0000259" key="7">
    <source>
        <dbReference type="SMART" id="SM01156"/>
    </source>
</evidence>
<feature type="region of interest" description="Disordered" evidence="6">
    <location>
        <begin position="1"/>
        <end position="80"/>
    </location>
</feature>
<dbReference type="SUPFAM" id="SSF48371">
    <property type="entry name" value="ARM repeat"/>
    <property type="match status" value="1"/>
</dbReference>
<name>A0A7C8I0R5_9PLEO</name>
<dbReference type="EMBL" id="JAADJZ010000039">
    <property type="protein sequence ID" value="KAF2864851.1"/>
    <property type="molecule type" value="Genomic_DNA"/>
</dbReference>
<dbReference type="InterPro" id="IPR013180">
    <property type="entry name" value="CTNNBL1_N"/>
</dbReference>
<dbReference type="Proteomes" id="UP000481861">
    <property type="component" value="Unassembled WGS sequence"/>
</dbReference>
<feature type="compositionally biased region" description="Acidic residues" evidence="6">
    <location>
        <begin position="67"/>
        <end position="76"/>
    </location>
</feature>
<feature type="domain" description="Beta-catenin-like protein 1 N-terminal" evidence="7">
    <location>
        <begin position="84"/>
        <end position="194"/>
    </location>
</feature>
<feature type="region of interest" description="Disordered" evidence="6">
    <location>
        <begin position="397"/>
        <end position="423"/>
    </location>
</feature>
<evidence type="ECO:0000313" key="9">
    <source>
        <dbReference type="Proteomes" id="UP000481861"/>
    </source>
</evidence>
<dbReference type="FunFam" id="1.25.10.10:FF:001136">
    <property type="entry name" value="Beta-catenin-like protein 1"/>
    <property type="match status" value="1"/>
</dbReference>
<gene>
    <name evidence="8" type="ORF">BDV95DRAFT_555423</name>
</gene>
<evidence type="ECO:0000256" key="4">
    <source>
        <dbReference type="ARBA" id="ARBA00023054"/>
    </source>
</evidence>
<dbReference type="SMART" id="SM01156">
    <property type="entry name" value="DUF1716"/>
    <property type="match status" value="1"/>
</dbReference>
<comment type="caution">
    <text evidence="8">The sequence shown here is derived from an EMBL/GenBank/DDBJ whole genome shotgun (WGS) entry which is preliminary data.</text>
</comment>
<accession>A0A7C8I0R5</accession>
<evidence type="ECO:0000256" key="1">
    <source>
        <dbReference type="ARBA" id="ARBA00004123"/>
    </source>
</evidence>
<evidence type="ECO:0000256" key="6">
    <source>
        <dbReference type="SAM" id="MobiDB-lite"/>
    </source>
</evidence>
<dbReference type="InterPro" id="IPR011989">
    <property type="entry name" value="ARM-like"/>
</dbReference>
<keyword evidence="9" id="KW-1185">Reference proteome</keyword>
<keyword evidence="2" id="KW-0597">Phosphoprotein</keyword>
<dbReference type="InterPro" id="IPR016024">
    <property type="entry name" value="ARM-type_fold"/>
</dbReference>
<dbReference type="GO" id="GO:0010467">
    <property type="term" value="P:gene expression"/>
    <property type="evidence" value="ECO:0007669"/>
    <property type="project" value="UniProtKB-ARBA"/>
</dbReference>
<dbReference type="PANTHER" id="PTHR14978">
    <property type="entry name" value="BETA-CATENIN-LIKE PROTEIN 1 NUCLEAR ASSOCIATED PROTEIN"/>
    <property type="match status" value="1"/>
</dbReference>
<feature type="compositionally biased region" description="Low complexity" evidence="6">
    <location>
        <begin position="400"/>
        <end position="413"/>
    </location>
</feature>
<sequence length="619" mass="68023">MTSIEELFKSHNSAKRKFENPSEADPTQAYKSAKLHPNGDAKRPAQAAVADGEADDDEAGPSLPPDVADEPGDDEDGRFFGAGLEENAKDAMDFLDAQDGDEAVAEEKYDTAWLRRLALNFEKKVSKNATLRAKYEADPPKFMESEADLDDAIKGLSILSEHPELYDEFVSCGAATKLVELLAHDNTDIAICAIEIVSELTDEDVAGEQEQWDVLVAALLEADLLSLLVSNFSRFNESDTADVSGVYHSLSVIENLLSQPAHTDLVGQESKLLTWLLNRIQQREKPTSQNKQYTSEILSILTQSSRPNRNRVIEANGVEIFLTQLAPYRRDDPDKDSSDEEYMENLFNCLTSLVDEPPGKSKFLEAEGVELCLLMVRDGKTAKSRALKVLDHACGYAEEPPATDTNGTTTTTTTPPPAPPTNSAAAVCERLVSARGLKPLFSTFAKPAKHHHADAPASTEHILGIFASLLRSLPGNSAPRYRLLAKFLEADFQKIARLLALRRDYTARLASFDARLAERRAQALAAGREALEAWELDNVAERLSEGGLYCLEKVDVVLAWLVAEDEGARRAVQKGLADRDEGLQDVRSTLRAQLDGVLEVQRGEREMLEALVGFLDDGR</sequence>
<dbReference type="GO" id="GO:0005681">
    <property type="term" value="C:spliceosomal complex"/>
    <property type="evidence" value="ECO:0007669"/>
    <property type="project" value="TreeGrafter"/>
</dbReference>
<reference evidence="8 9" key="1">
    <citation type="submission" date="2020-01" db="EMBL/GenBank/DDBJ databases">
        <authorList>
            <consortium name="DOE Joint Genome Institute"/>
            <person name="Haridas S."/>
            <person name="Albert R."/>
            <person name="Binder M."/>
            <person name="Bloem J."/>
            <person name="Labutti K."/>
            <person name="Salamov A."/>
            <person name="Andreopoulos B."/>
            <person name="Baker S.E."/>
            <person name="Barry K."/>
            <person name="Bills G."/>
            <person name="Bluhm B.H."/>
            <person name="Cannon C."/>
            <person name="Castanera R."/>
            <person name="Culley D.E."/>
            <person name="Daum C."/>
            <person name="Ezra D."/>
            <person name="Gonzalez J.B."/>
            <person name="Henrissat B."/>
            <person name="Kuo A."/>
            <person name="Liang C."/>
            <person name="Lipzen A."/>
            <person name="Lutzoni F."/>
            <person name="Magnuson J."/>
            <person name="Mondo S."/>
            <person name="Nolan M."/>
            <person name="Ohm R."/>
            <person name="Pangilinan J."/>
            <person name="Park H.-J.H."/>
            <person name="Ramirez L."/>
            <person name="Alfaro M."/>
            <person name="Sun H."/>
            <person name="Tritt A."/>
            <person name="Yoshinaga Y."/>
            <person name="Zwiers L.-H.L."/>
            <person name="Turgeon B.G."/>
            <person name="Goodwin S.B."/>
            <person name="Spatafora J.W."/>
            <person name="Crous P.W."/>
            <person name="Grigoriev I.V."/>
        </authorList>
    </citation>
    <scope>NUCLEOTIDE SEQUENCE [LARGE SCALE GENOMIC DNA]</scope>
    <source>
        <strain evidence="8 9">CBS 611.86</strain>
    </source>
</reference>
<comment type="subcellular location">
    <subcellularLocation>
        <location evidence="1">Nucleus</location>
    </subcellularLocation>
</comment>
<dbReference type="Gene3D" id="1.25.10.10">
    <property type="entry name" value="Leucine-rich Repeat Variant"/>
    <property type="match status" value="1"/>
</dbReference>
<organism evidence="8 9">
    <name type="scientific">Massariosphaeria phaeospora</name>
    <dbReference type="NCBI Taxonomy" id="100035"/>
    <lineage>
        <taxon>Eukaryota</taxon>
        <taxon>Fungi</taxon>
        <taxon>Dikarya</taxon>
        <taxon>Ascomycota</taxon>
        <taxon>Pezizomycotina</taxon>
        <taxon>Dothideomycetes</taxon>
        <taxon>Pleosporomycetidae</taxon>
        <taxon>Pleosporales</taxon>
        <taxon>Pleosporales incertae sedis</taxon>
        <taxon>Massariosphaeria</taxon>
    </lineage>
</organism>
<dbReference type="Pfam" id="PF08216">
    <property type="entry name" value="CTNNBL"/>
    <property type="match status" value="1"/>
</dbReference>
<keyword evidence="4" id="KW-0175">Coiled coil</keyword>
<dbReference type="AlphaFoldDB" id="A0A7C8I0R5"/>
<evidence type="ECO:0000256" key="2">
    <source>
        <dbReference type="ARBA" id="ARBA00022553"/>
    </source>
</evidence>
<evidence type="ECO:0000256" key="3">
    <source>
        <dbReference type="ARBA" id="ARBA00022737"/>
    </source>
</evidence>
<evidence type="ECO:0000313" key="8">
    <source>
        <dbReference type="EMBL" id="KAF2864851.1"/>
    </source>
</evidence>